<organism evidence="1 2">
    <name type="scientific">Dreissena polymorpha</name>
    <name type="common">Zebra mussel</name>
    <name type="synonym">Mytilus polymorpha</name>
    <dbReference type="NCBI Taxonomy" id="45954"/>
    <lineage>
        <taxon>Eukaryota</taxon>
        <taxon>Metazoa</taxon>
        <taxon>Spiralia</taxon>
        <taxon>Lophotrochozoa</taxon>
        <taxon>Mollusca</taxon>
        <taxon>Bivalvia</taxon>
        <taxon>Autobranchia</taxon>
        <taxon>Heteroconchia</taxon>
        <taxon>Euheterodonta</taxon>
        <taxon>Imparidentia</taxon>
        <taxon>Neoheterodontei</taxon>
        <taxon>Myida</taxon>
        <taxon>Dreissenoidea</taxon>
        <taxon>Dreissenidae</taxon>
        <taxon>Dreissena</taxon>
    </lineage>
</organism>
<reference evidence="1" key="1">
    <citation type="journal article" date="2019" name="bioRxiv">
        <title>The Genome of the Zebra Mussel, Dreissena polymorpha: A Resource for Invasive Species Research.</title>
        <authorList>
            <person name="McCartney M.A."/>
            <person name="Auch B."/>
            <person name="Kono T."/>
            <person name="Mallez S."/>
            <person name="Zhang Y."/>
            <person name="Obille A."/>
            <person name="Becker A."/>
            <person name="Abrahante J.E."/>
            <person name="Garbe J."/>
            <person name="Badalamenti J.P."/>
            <person name="Herman A."/>
            <person name="Mangelson H."/>
            <person name="Liachko I."/>
            <person name="Sullivan S."/>
            <person name="Sone E.D."/>
            <person name="Koren S."/>
            <person name="Silverstein K.A.T."/>
            <person name="Beckman K.B."/>
            <person name="Gohl D.M."/>
        </authorList>
    </citation>
    <scope>NUCLEOTIDE SEQUENCE</scope>
    <source>
        <strain evidence="1">Duluth1</strain>
        <tissue evidence="1">Whole animal</tissue>
    </source>
</reference>
<name>A0A9D4FEI3_DREPO</name>
<dbReference type="Proteomes" id="UP000828390">
    <property type="component" value="Unassembled WGS sequence"/>
</dbReference>
<comment type="caution">
    <text evidence="1">The sequence shown here is derived from an EMBL/GenBank/DDBJ whole genome shotgun (WGS) entry which is preliminary data.</text>
</comment>
<dbReference type="AlphaFoldDB" id="A0A9D4FEI3"/>
<reference evidence="1" key="2">
    <citation type="submission" date="2020-11" db="EMBL/GenBank/DDBJ databases">
        <authorList>
            <person name="McCartney M.A."/>
            <person name="Auch B."/>
            <person name="Kono T."/>
            <person name="Mallez S."/>
            <person name="Becker A."/>
            <person name="Gohl D.M."/>
            <person name="Silverstein K.A.T."/>
            <person name="Koren S."/>
            <person name="Bechman K.B."/>
            <person name="Herman A."/>
            <person name="Abrahante J.E."/>
            <person name="Garbe J."/>
        </authorList>
    </citation>
    <scope>NUCLEOTIDE SEQUENCE</scope>
    <source>
        <strain evidence="1">Duluth1</strain>
        <tissue evidence="1">Whole animal</tissue>
    </source>
</reference>
<gene>
    <name evidence="1" type="ORF">DPMN_150384</name>
</gene>
<evidence type="ECO:0000313" key="2">
    <source>
        <dbReference type="Proteomes" id="UP000828390"/>
    </source>
</evidence>
<keyword evidence="2" id="KW-1185">Reference proteome</keyword>
<dbReference type="EMBL" id="JAIWYP010000007">
    <property type="protein sequence ID" value="KAH3796812.1"/>
    <property type="molecule type" value="Genomic_DNA"/>
</dbReference>
<sequence length="84" mass="9690">MSKLKKTYDVSKTAHKKANYNEQYSRKNNIKILNIPEAKEENEITLAKTVGQILKTHTEVDLQPIDIVALHRIPSKRGRFAPYL</sequence>
<protein>
    <submittedName>
        <fullName evidence="1">Uncharacterized protein</fullName>
    </submittedName>
</protein>
<proteinExistence type="predicted"/>
<accession>A0A9D4FEI3</accession>
<evidence type="ECO:0000313" key="1">
    <source>
        <dbReference type="EMBL" id="KAH3796812.1"/>
    </source>
</evidence>
<dbReference type="Gene3D" id="3.30.70.1820">
    <property type="entry name" value="L1 transposable element, RRM domain"/>
    <property type="match status" value="1"/>
</dbReference>